<dbReference type="CDD" id="cd03220">
    <property type="entry name" value="ABC_KpsT_Wzt"/>
    <property type="match status" value="1"/>
</dbReference>
<dbReference type="CDD" id="cd10147">
    <property type="entry name" value="Wzt_C-like"/>
    <property type="match status" value="1"/>
</dbReference>
<dbReference type="GO" id="GO:0016887">
    <property type="term" value="F:ATP hydrolysis activity"/>
    <property type="evidence" value="ECO:0007669"/>
    <property type="project" value="InterPro"/>
</dbReference>
<dbReference type="Pfam" id="PF00005">
    <property type="entry name" value="ABC_tran"/>
    <property type="match status" value="1"/>
</dbReference>
<evidence type="ECO:0000313" key="6">
    <source>
        <dbReference type="EMBL" id="SJN12187.1"/>
    </source>
</evidence>
<keyword evidence="6" id="KW-0378">Hydrolase</keyword>
<dbReference type="OrthoDB" id="9778870at2"/>
<dbReference type="SMART" id="SM00382">
    <property type="entry name" value="AAA"/>
    <property type="match status" value="1"/>
</dbReference>
<reference evidence="6 7" key="1">
    <citation type="submission" date="2017-02" db="EMBL/GenBank/DDBJ databases">
        <authorList>
            <person name="Dridi B."/>
        </authorList>
    </citation>
    <scope>NUCLEOTIDE SEQUENCE [LARGE SCALE GENOMIC DNA]</scope>
    <source>
        <strain evidence="6 7">JB380</strain>
    </source>
</reference>
<dbReference type="GO" id="GO:0005524">
    <property type="term" value="F:ATP binding"/>
    <property type="evidence" value="ECO:0007669"/>
    <property type="project" value="UniProtKB-KW"/>
</dbReference>
<keyword evidence="4 6" id="KW-0067">ATP-binding</keyword>
<dbReference type="AlphaFoldDB" id="A0A1R4HX93"/>
<dbReference type="InterPro" id="IPR003593">
    <property type="entry name" value="AAA+_ATPase"/>
</dbReference>
<accession>A0A1R4HX93</accession>
<evidence type="ECO:0000313" key="7">
    <source>
        <dbReference type="Proteomes" id="UP000196331"/>
    </source>
</evidence>
<comment type="caution">
    <text evidence="6">The sequence shown here is derived from an EMBL/GenBank/DDBJ whole genome shotgun (WGS) entry which is preliminary data.</text>
</comment>
<dbReference type="EC" id="3.6.3.40" evidence="6"/>
<dbReference type="Pfam" id="PF14524">
    <property type="entry name" value="Wzt_C"/>
    <property type="match status" value="1"/>
</dbReference>
<evidence type="ECO:0000256" key="1">
    <source>
        <dbReference type="ARBA" id="ARBA00005417"/>
    </source>
</evidence>
<dbReference type="Gene3D" id="2.70.50.60">
    <property type="entry name" value="abc- transporter (atp binding component) like domain"/>
    <property type="match status" value="1"/>
</dbReference>
<dbReference type="Gene3D" id="3.40.50.300">
    <property type="entry name" value="P-loop containing nucleotide triphosphate hydrolases"/>
    <property type="match status" value="1"/>
</dbReference>
<dbReference type="InterPro" id="IPR003439">
    <property type="entry name" value="ABC_transporter-like_ATP-bd"/>
</dbReference>
<gene>
    <name evidence="6" type="ORF">CZ787_07495</name>
</gene>
<dbReference type="PANTHER" id="PTHR46743">
    <property type="entry name" value="TEICHOIC ACIDS EXPORT ATP-BINDING PROTEIN TAGH"/>
    <property type="match status" value="1"/>
</dbReference>
<dbReference type="GO" id="GO:0140359">
    <property type="term" value="F:ABC-type transporter activity"/>
    <property type="evidence" value="ECO:0007669"/>
    <property type="project" value="InterPro"/>
</dbReference>
<dbReference type="GO" id="GO:0016020">
    <property type="term" value="C:membrane"/>
    <property type="evidence" value="ECO:0007669"/>
    <property type="project" value="InterPro"/>
</dbReference>
<evidence type="ECO:0000259" key="5">
    <source>
        <dbReference type="PROSITE" id="PS50893"/>
    </source>
</evidence>
<dbReference type="InterPro" id="IPR029439">
    <property type="entry name" value="Wzt_C"/>
</dbReference>
<dbReference type="PANTHER" id="PTHR46743:SF2">
    <property type="entry name" value="TEICHOIC ACIDS EXPORT ATP-BINDING PROTEIN TAGH"/>
    <property type="match status" value="1"/>
</dbReference>
<protein>
    <submittedName>
        <fullName evidence="6">Teichoic acid export ATP-binding protein TagH</fullName>
        <ecNumber evidence="6">3.6.3.40</ecNumber>
    </submittedName>
</protein>
<dbReference type="PROSITE" id="PS50893">
    <property type="entry name" value="ABC_TRANSPORTER_2"/>
    <property type="match status" value="1"/>
</dbReference>
<dbReference type="SUPFAM" id="SSF52540">
    <property type="entry name" value="P-loop containing nucleoside triphosphate hydrolases"/>
    <property type="match status" value="1"/>
</dbReference>
<proteinExistence type="inferred from homology"/>
<dbReference type="InterPro" id="IPR050683">
    <property type="entry name" value="Bact_Polysacc_Export_ATP-bd"/>
</dbReference>
<feature type="domain" description="ABC transporter" evidence="5">
    <location>
        <begin position="49"/>
        <end position="269"/>
    </location>
</feature>
<comment type="similarity">
    <text evidence="1">Belongs to the ABC transporter superfamily.</text>
</comment>
<dbReference type="RefSeq" id="WP_087107710.1">
    <property type="nucleotide sequence ID" value="NZ_FUKM01000032.1"/>
</dbReference>
<keyword evidence="3" id="KW-0547">Nucleotide-binding</keyword>
<dbReference type="EMBL" id="FUKM01000032">
    <property type="protein sequence ID" value="SJN12187.1"/>
    <property type="molecule type" value="Genomic_DNA"/>
</dbReference>
<evidence type="ECO:0000256" key="3">
    <source>
        <dbReference type="ARBA" id="ARBA00022741"/>
    </source>
</evidence>
<name>A0A1R4HX93_9GAMM</name>
<dbReference type="InterPro" id="IPR027417">
    <property type="entry name" value="P-loop_NTPase"/>
</dbReference>
<organism evidence="6 7">
    <name type="scientific">Halomonas citrativorans</name>
    <dbReference type="NCBI Taxonomy" id="2742612"/>
    <lineage>
        <taxon>Bacteria</taxon>
        <taxon>Pseudomonadati</taxon>
        <taxon>Pseudomonadota</taxon>
        <taxon>Gammaproteobacteria</taxon>
        <taxon>Oceanospirillales</taxon>
        <taxon>Halomonadaceae</taxon>
        <taxon>Halomonas</taxon>
    </lineage>
</organism>
<evidence type="ECO:0000256" key="2">
    <source>
        <dbReference type="ARBA" id="ARBA00022448"/>
    </source>
</evidence>
<keyword evidence="2" id="KW-0813">Transport</keyword>
<dbReference type="InterPro" id="IPR015860">
    <property type="entry name" value="ABC_transpr_TagH-like"/>
</dbReference>
<sequence>MKSNASTSSLSALDPAVLSSDAVSPQPLAIDVQGLGKSFKLFAKPADRLREALTGKNRHTAYQALSDVSFSVAAGEVLGVLGKNGAGKSTLLKLLTGVIMPDSGSMAINGRVTGLLELGTGFNLELSGADNITANALMLGMTHAEIEQRRNAMIEFSELGDYIHEPLRTYSSGMVMRLGFAIAIHADPACLLVDEALSVGDGYFQQKCMQRIREFKQQGGAILFVSHDLNAVKILCDRAIVLDGGKVVTQGSPEDAVNIYNHIMARQSEEEENRHLARHANVAGTHQVVVAHAQAKGELSQAEVITSGEMLYLTITLTAQEAVDDMALGLLIRDRFGQDIFGINTYERHGPIQMDKGETRTFDVAIHAVIAPGKYTVTLAMHPGKDHLDACYWWQDGALQFEVAGFIGPTFSGICELPYTLTPHSIQCEPGVSTSASKETP</sequence>
<dbReference type="Proteomes" id="UP000196331">
    <property type="component" value="Unassembled WGS sequence"/>
</dbReference>
<evidence type="ECO:0000256" key="4">
    <source>
        <dbReference type="ARBA" id="ARBA00022840"/>
    </source>
</evidence>